<evidence type="ECO:0000313" key="1">
    <source>
        <dbReference type="EMBL" id="MBD3126283.1"/>
    </source>
</evidence>
<name>A0A8I0G667_CITBR</name>
<dbReference type="RefSeq" id="WP_191027967.1">
    <property type="nucleotide sequence ID" value="NZ_JACXSK010000042.1"/>
</dbReference>
<organism evidence="1 2">
    <name type="scientific">Citrobacter braakii</name>
    <dbReference type="NCBI Taxonomy" id="57706"/>
    <lineage>
        <taxon>Bacteria</taxon>
        <taxon>Pseudomonadati</taxon>
        <taxon>Pseudomonadota</taxon>
        <taxon>Gammaproteobacteria</taxon>
        <taxon>Enterobacterales</taxon>
        <taxon>Enterobacteriaceae</taxon>
        <taxon>Citrobacter</taxon>
        <taxon>Citrobacter freundii complex</taxon>
    </lineage>
</organism>
<dbReference type="AlphaFoldDB" id="A0A8I0G667"/>
<sequence>MNDFHLFSIHINNKDINNAMLVLRDKAESVARRIMVKARVCVPSCTGKLFWSWVQVMTPTY</sequence>
<accession>A0A8I0G667</accession>
<reference evidence="1" key="1">
    <citation type="submission" date="2020-09" db="EMBL/GenBank/DDBJ databases">
        <title>Characterization of IncC plasmids in Enterobacterales of food-producing animals originating from China.</title>
        <authorList>
            <person name="Zhang Y."/>
            <person name="Lei C.-W."/>
        </authorList>
    </citation>
    <scope>NUCLEOTIDE SEQUENCE</scope>
    <source>
        <strain evidence="1">CC1</strain>
    </source>
</reference>
<gene>
    <name evidence="1" type="ORF">ID160_26940</name>
</gene>
<proteinExistence type="predicted"/>
<comment type="caution">
    <text evidence="1">The sequence shown here is derived from an EMBL/GenBank/DDBJ whole genome shotgun (WGS) entry which is preliminary data.</text>
</comment>
<dbReference type="EMBL" id="JACXSK010000042">
    <property type="protein sequence ID" value="MBD3126283.1"/>
    <property type="molecule type" value="Genomic_DNA"/>
</dbReference>
<dbReference type="Proteomes" id="UP000605024">
    <property type="component" value="Unassembled WGS sequence"/>
</dbReference>
<evidence type="ECO:0000313" key="2">
    <source>
        <dbReference type="Proteomes" id="UP000605024"/>
    </source>
</evidence>
<protein>
    <submittedName>
        <fullName evidence="1">Uncharacterized protein</fullName>
    </submittedName>
</protein>